<dbReference type="RefSeq" id="WP_011736319.1">
    <property type="nucleotide sequence ID" value="NC_008609.1"/>
</dbReference>
<proteinExistence type="predicted"/>
<dbReference type="GO" id="GO:0004672">
    <property type="term" value="F:protein kinase activity"/>
    <property type="evidence" value="ECO:0007669"/>
    <property type="project" value="InterPro"/>
</dbReference>
<dbReference type="OrthoDB" id="5476619at2"/>
<dbReference type="Gene3D" id="1.10.510.10">
    <property type="entry name" value="Transferase(Phosphotransferase) domain 1"/>
    <property type="match status" value="1"/>
</dbReference>
<dbReference type="SUPFAM" id="SSF53448">
    <property type="entry name" value="Nucleotide-diphospho-sugar transferases"/>
    <property type="match status" value="1"/>
</dbReference>
<dbReference type="KEGG" id="ppd:Ppro_2458"/>
<dbReference type="InterPro" id="IPR029044">
    <property type="entry name" value="Nucleotide-diphossugar_trans"/>
</dbReference>
<evidence type="ECO:0000313" key="3">
    <source>
        <dbReference type="Proteomes" id="UP000006732"/>
    </source>
</evidence>
<dbReference type="SUPFAM" id="SSF56112">
    <property type="entry name" value="Protein kinase-like (PK-like)"/>
    <property type="match status" value="1"/>
</dbReference>
<dbReference type="eggNOG" id="COG1216">
    <property type="taxonomic scope" value="Bacteria"/>
</dbReference>
<dbReference type="eggNOG" id="COG0515">
    <property type="taxonomic scope" value="Bacteria"/>
</dbReference>
<dbReference type="InterPro" id="IPR011009">
    <property type="entry name" value="Kinase-like_dom_sf"/>
</dbReference>
<accession>A1ARU3</accession>
<gene>
    <name evidence="2" type="ordered locus">Ppro_2458</name>
</gene>
<dbReference type="Proteomes" id="UP000006732">
    <property type="component" value="Chromosome"/>
</dbReference>
<dbReference type="InterPro" id="IPR001173">
    <property type="entry name" value="Glyco_trans_2-like"/>
</dbReference>
<dbReference type="GO" id="GO:0005524">
    <property type="term" value="F:ATP binding"/>
    <property type="evidence" value="ECO:0007669"/>
    <property type="project" value="InterPro"/>
</dbReference>
<dbReference type="HOGENOM" id="CLU_509818_0_0_7"/>
<reference evidence="2 3" key="1">
    <citation type="submission" date="2006-10" db="EMBL/GenBank/DDBJ databases">
        <title>Complete sequence of chromosome of Pelobacter propionicus DSM 2379.</title>
        <authorList>
            <consortium name="US DOE Joint Genome Institute"/>
            <person name="Copeland A."/>
            <person name="Lucas S."/>
            <person name="Lapidus A."/>
            <person name="Barry K."/>
            <person name="Detter J.C."/>
            <person name="Glavina del Rio T."/>
            <person name="Hammon N."/>
            <person name="Israni S."/>
            <person name="Dalin E."/>
            <person name="Tice H."/>
            <person name="Pitluck S."/>
            <person name="Saunders E."/>
            <person name="Brettin T."/>
            <person name="Bruce D."/>
            <person name="Han C."/>
            <person name="Tapia R."/>
            <person name="Schmutz J."/>
            <person name="Larimer F."/>
            <person name="Land M."/>
            <person name="Hauser L."/>
            <person name="Kyrpides N."/>
            <person name="Kim E."/>
            <person name="Lovley D."/>
            <person name="Richardson P."/>
        </authorList>
    </citation>
    <scope>NUCLEOTIDE SEQUENCE [LARGE SCALE GENOMIC DNA]</scope>
    <source>
        <strain evidence="3">DSM 2379 / NBRC 103807 / OttBd1</strain>
    </source>
</reference>
<dbReference type="Pfam" id="PF00535">
    <property type="entry name" value="Glycos_transf_2"/>
    <property type="match status" value="1"/>
</dbReference>
<dbReference type="InterPro" id="IPR000719">
    <property type="entry name" value="Prot_kinase_dom"/>
</dbReference>
<dbReference type="PROSITE" id="PS50011">
    <property type="entry name" value="PROTEIN_KINASE_DOM"/>
    <property type="match status" value="1"/>
</dbReference>
<protein>
    <recommendedName>
        <fullName evidence="1">Protein kinase domain-containing protein</fullName>
    </recommendedName>
</protein>
<evidence type="ECO:0000259" key="1">
    <source>
        <dbReference type="PROSITE" id="PS50011"/>
    </source>
</evidence>
<dbReference type="Gene3D" id="3.90.550.10">
    <property type="entry name" value="Spore Coat Polysaccharide Biosynthesis Protein SpsA, Chain A"/>
    <property type="match status" value="1"/>
</dbReference>
<name>A1ARU3_PELPD</name>
<keyword evidence="3" id="KW-1185">Reference proteome</keyword>
<organism evidence="2 3">
    <name type="scientific">Pelobacter propionicus (strain DSM 2379 / NBRC 103807 / OttBd1)</name>
    <dbReference type="NCBI Taxonomy" id="338966"/>
    <lineage>
        <taxon>Bacteria</taxon>
        <taxon>Pseudomonadati</taxon>
        <taxon>Thermodesulfobacteriota</taxon>
        <taxon>Desulfuromonadia</taxon>
        <taxon>Desulfuromonadales</taxon>
        <taxon>Desulfuromonadaceae</taxon>
        <taxon>Pelobacter</taxon>
    </lineage>
</organism>
<evidence type="ECO:0000313" key="2">
    <source>
        <dbReference type="EMBL" id="ABL00064.1"/>
    </source>
</evidence>
<dbReference type="EMBL" id="CP000482">
    <property type="protein sequence ID" value="ABL00064.1"/>
    <property type="molecule type" value="Genomic_DNA"/>
</dbReference>
<dbReference type="STRING" id="338966.Ppro_2458"/>
<dbReference type="CDD" id="cd00761">
    <property type="entry name" value="Glyco_tranf_GTA_type"/>
    <property type="match status" value="1"/>
</dbReference>
<sequence>MKIPIVMKTWAGSESYDFLYIFKSISSILSSNLPSCVELVIYDDCSTDSRMTDFFDKVLRSDSRVRVVRNHINRGPNAGQEHAFSMVCQEYNDAPFYVNVDDDVVYHRDWFSRLSGAYNDFIADERNGIFSALNMPFRREHSIERLNGRTYLLKWKQPALNWLIPRKVYEDVGPFRDEGIAYDTAYTHWSRLKNYPIICMTPSYVQNIGLQGAYAKGSMTTSRDFLGEGGGYGKLRQFLNAIKYDISRLPSFVRDRSSCLPKIIAPIRWGNEFVFEGENINGENIAFYLLDSYLKLGWRIDEIESRFNSVKTWQIKSPLQLISINKTNNISERFIDANWKFMPNIRECKELQLNNISVGKIFKSIYASIADMHRNMIAHNKIRNDNLYFDADSSCCHLAWFGFEPYQGLININNVRSLLNSYCCAVDRWATDELKEKKAISSIQTYAPEIFDGCGANCASDVYSIGALLASYVDDDVNTIDQFKTRRQQWDQGYIPEKLGEFSPVVRKALNPSPGNRYSNVIDMAKDFFKVATV</sequence>
<dbReference type="AlphaFoldDB" id="A1ARU3"/>
<feature type="domain" description="Protein kinase" evidence="1">
    <location>
        <begin position="205"/>
        <end position="529"/>
    </location>
</feature>